<feature type="compositionally biased region" description="Basic and acidic residues" evidence="1">
    <location>
        <begin position="156"/>
        <end position="167"/>
    </location>
</feature>
<evidence type="ECO:0000313" key="2">
    <source>
        <dbReference type="EMBL" id="SOQ39149.1"/>
    </source>
</evidence>
<dbReference type="AlphaFoldDB" id="A0A2H1VE98"/>
<organism evidence="2">
    <name type="scientific">Spodoptera frugiperda</name>
    <name type="common">Fall armyworm</name>
    <dbReference type="NCBI Taxonomy" id="7108"/>
    <lineage>
        <taxon>Eukaryota</taxon>
        <taxon>Metazoa</taxon>
        <taxon>Ecdysozoa</taxon>
        <taxon>Arthropoda</taxon>
        <taxon>Hexapoda</taxon>
        <taxon>Insecta</taxon>
        <taxon>Pterygota</taxon>
        <taxon>Neoptera</taxon>
        <taxon>Endopterygota</taxon>
        <taxon>Lepidoptera</taxon>
        <taxon>Glossata</taxon>
        <taxon>Ditrysia</taxon>
        <taxon>Noctuoidea</taxon>
        <taxon>Noctuidae</taxon>
        <taxon>Amphipyrinae</taxon>
        <taxon>Spodoptera</taxon>
    </lineage>
</organism>
<gene>
    <name evidence="2" type="ORF">SFRICE_017666</name>
</gene>
<protein>
    <submittedName>
        <fullName evidence="2">SFRICE_017666</fullName>
    </submittedName>
</protein>
<proteinExistence type="predicted"/>
<reference evidence="2" key="1">
    <citation type="submission" date="2016-07" db="EMBL/GenBank/DDBJ databases">
        <authorList>
            <person name="Bretaudeau A."/>
        </authorList>
    </citation>
    <scope>NUCLEOTIDE SEQUENCE</scope>
    <source>
        <strain evidence="2">Rice</strain>
        <tissue evidence="2">Whole body</tissue>
    </source>
</reference>
<feature type="region of interest" description="Disordered" evidence="1">
    <location>
        <begin position="136"/>
        <end position="167"/>
    </location>
</feature>
<sequence length="167" mass="18530">MLNFKLPHWSSGRECDCRTKGLGFDCQVGQRVARSLELCPVWQYAHPLLHGTYNKNRKKWMYVIICTSAYPVDVKRRRADQDVTGGDDGDECDTSDIKVINARGMIQVGALPHQRGEETSPPCRCRRLGSDPLGWAARSRSRSAPLGSSLSPRADSAAERAARTVLS</sequence>
<dbReference type="EMBL" id="ODYU01002087">
    <property type="protein sequence ID" value="SOQ39149.1"/>
    <property type="molecule type" value="Genomic_DNA"/>
</dbReference>
<name>A0A2H1VE98_SPOFR</name>
<evidence type="ECO:0000256" key="1">
    <source>
        <dbReference type="SAM" id="MobiDB-lite"/>
    </source>
</evidence>
<accession>A0A2H1VE98</accession>